<dbReference type="AlphaFoldDB" id="A0AAD8YBH4"/>
<evidence type="ECO:0000313" key="7">
    <source>
        <dbReference type="EMBL" id="KAK1742519.1"/>
    </source>
</evidence>
<dbReference type="InterPro" id="IPR009057">
    <property type="entry name" value="Homeodomain-like_sf"/>
</dbReference>
<dbReference type="EMBL" id="JATAAI010000011">
    <property type="protein sequence ID" value="KAK1742519.1"/>
    <property type="molecule type" value="Genomic_DNA"/>
</dbReference>
<feature type="compositionally biased region" description="Basic and acidic residues" evidence="5">
    <location>
        <begin position="156"/>
        <end position="167"/>
    </location>
</feature>
<protein>
    <recommendedName>
        <fullName evidence="6">Homeobox domain-containing protein</fullName>
    </recommendedName>
</protein>
<dbReference type="Gene3D" id="1.10.10.60">
    <property type="entry name" value="Homeodomain-like"/>
    <property type="match status" value="1"/>
</dbReference>
<dbReference type="InterPro" id="IPR008422">
    <property type="entry name" value="KN_HD"/>
</dbReference>
<dbReference type="GO" id="GO:0005634">
    <property type="term" value="C:nucleus"/>
    <property type="evidence" value="ECO:0007669"/>
    <property type="project" value="UniProtKB-SubCell"/>
</dbReference>
<evidence type="ECO:0000256" key="5">
    <source>
        <dbReference type="SAM" id="MobiDB-lite"/>
    </source>
</evidence>
<dbReference type="Pfam" id="PF05920">
    <property type="entry name" value="Homeobox_KN"/>
    <property type="match status" value="1"/>
</dbReference>
<dbReference type="Proteomes" id="UP001224775">
    <property type="component" value="Unassembled WGS sequence"/>
</dbReference>
<keyword evidence="3 4" id="KW-0539">Nucleus</keyword>
<organism evidence="7 8">
    <name type="scientific">Skeletonema marinoi</name>
    <dbReference type="NCBI Taxonomy" id="267567"/>
    <lineage>
        <taxon>Eukaryota</taxon>
        <taxon>Sar</taxon>
        <taxon>Stramenopiles</taxon>
        <taxon>Ochrophyta</taxon>
        <taxon>Bacillariophyta</taxon>
        <taxon>Coscinodiscophyceae</taxon>
        <taxon>Thalassiosirophycidae</taxon>
        <taxon>Thalassiosirales</taxon>
        <taxon>Skeletonemataceae</taxon>
        <taxon>Skeletonema</taxon>
        <taxon>Skeletonema marinoi-dohrnii complex</taxon>
    </lineage>
</organism>
<sequence>MNDQYNTAANYNDFEKFIGHSDFARVLELSHFLKEQKQKRRLDGGGNAPSTIKLSSSLMPEQQPCSCVEEEEDVFPFDESAAYIRSTLIGKEKDTSPTPIMKRGMCAITDSLIDETIITLASELRLALSLKKQLAATNAVSFSEDREVDGVIGRVDEDKDGVGHTETQKQASAGKPMDLDSMTEVNTKANANKFTKAQTDTLIKWMIENIDHPFLSPTDIANLTVETGLLEVQVTNWVTNARRRNGKAIIEGDKKPYHFLDYLFLATDREKHVQKNTLSVDLKRNTLESEDNGEESNVTQLSCRADENPQPSYPDLSPIHSPAMFREIFRHENIQLDDLDDSFDEMVRAQTPTPSSAAAATVAYEYEGSESPFDETAADFAS</sequence>
<evidence type="ECO:0000256" key="3">
    <source>
        <dbReference type="ARBA" id="ARBA00023242"/>
    </source>
</evidence>
<keyword evidence="8" id="KW-1185">Reference proteome</keyword>
<dbReference type="InterPro" id="IPR001356">
    <property type="entry name" value="HD"/>
</dbReference>
<accession>A0AAD8YBH4</accession>
<feature type="region of interest" description="Disordered" evidence="5">
    <location>
        <begin position="286"/>
        <end position="318"/>
    </location>
</feature>
<keyword evidence="1 4" id="KW-0238">DNA-binding</keyword>
<feature type="DNA-binding region" description="Homeobox" evidence="4">
    <location>
        <begin position="187"/>
        <end position="249"/>
    </location>
</feature>
<dbReference type="SUPFAM" id="SSF46689">
    <property type="entry name" value="Homeodomain-like"/>
    <property type="match status" value="1"/>
</dbReference>
<name>A0AAD8YBH4_9STRA</name>
<dbReference type="PROSITE" id="PS50071">
    <property type="entry name" value="HOMEOBOX_2"/>
    <property type="match status" value="1"/>
</dbReference>
<evidence type="ECO:0000256" key="1">
    <source>
        <dbReference type="ARBA" id="ARBA00023125"/>
    </source>
</evidence>
<feature type="domain" description="Homeobox" evidence="6">
    <location>
        <begin position="185"/>
        <end position="248"/>
    </location>
</feature>
<dbReference type="CDD" id="cd00086">
    <property type="entry name" value="homeodomain"/>
    <property type="match status" value="1"/>
</dbReference>
<comment type="caution">
    <text evidence="7">The sequence shown here is derived from an EMBL/GenBank/DDBJ whole genome shotgun (WGS) entry which is preliminary data.</text>
</comment>
<feature type="region of interest" description="Disordered" evidence="5">
    <location>
        <begin position="156"/>
        <end position="178"/>
    </location>
</feature>
<evidence type="ECO:0000256" key="2">
    <source>
        <dbReference type="ARBA" id="ARBA00023155"/>
    </source>
</evidence>
<keyword evidence="2 4" id="KW-0371">Homeobox</keyword>
<dbReference type="SMART" id="SM00389">
    <property type="entry name" value="HOX"/>
    <property type="match status" value="1"/>
</dbReference>
<evidence type="ECO:0000256" key="4">
    <source>
        <dbReference type="PROSITE-ProRule" id="PRU00108"/>
    </source>
</evidence>
<evidence type="ECO:0000259" key="6">
    <source>
        <dbReference type="PROSITE" id="PS50071"/>
    </source>
</evidence>
<dbReference type="GO" id="GO:0006355">
    <property type="term" value="P:regulation of DNA-templated transcription"/>
    <property type="evidence" value="ECO:0007669"/>
    <property type="project" value="InterPro"/>
</dbReference>
<dbReference type="GO" id="GO:0003677">
    <property type="term" value="F:DNA binding"/>
    <property type="evidence" value="ECO:0007669"/>
    <property type="project" value="UniProtKB-UniRule"/>
</dbReference>
<proteinExistence type="predicted"/>
<comment type="subcellular location">
    <subcellularLocation>
        <location evidence="4">Nucleus</location>
    </subcellularLocation>
</comment>
<reference evidence="7" key="1">
    <citation type="submission" date="2023-06" db="EMBL/GenBank/DDBJ databases">
        <title>Survivors Of The Sea: Transcriptome response of Skeletonema marinoi to long-term dormancy.</title>
        <authorList>
            <person name="Pinder M.I.M."/>
            <person name="Kourtchenko O."/>
            <person name="Robertson E.K."/>
            <person name="Larsson T."/>
            <person name="Maumus F."/>
            <person name="Osuna-Cruz C.M."/>
            <person name="Vancaester E."/>
            <person name="Stenow R."/>
            <person name="Vandepoele K."/>
            <person name="Ploug H."/>
            <person name="Bruchert V."/>
            <person name="Godhe A."/>
            <person name="Topel M."/>
        </authorList>
    </citation>
    <scope>NUCLEOTIDE SEQUENCE</scope>
    <source>
        <strain evidence="7">R05AC</strain>
    </source>
</reference>
<evidence type="ECO:0000313" key="8">
    <source>
        <dbReference type="Proteomes" id="UP001224775"/>
    </source>
</evidence>
<gene>
    <name evidence="7" type="ORF">QTG54_007084</name>
</gene>